<dbReference type="EMBL" id="CP080333">
    <property type="protein sequence ID" value="QYL17487.1"/>
    <property type="molecule type" value="Genomic_DNA"/>
</dbReference>
<reference evidence="1 2" key="1">
    <citation type="submission" date="2021-07" db="EMBL/GenBank/DDBJ databases">
        <title>Whole genome sequencing of non-tuberculosis mycobacteria type-strains.</title>
        <authorList>
            <person name="Igarashi Y."/>
            <person name="Osugi A."/>
            <person name="Mitarai S."/>
        </authorList>
    </citation>
    <scope>NUCLEOTIDE SEQUENCE [LARGE SCALE GENOMIC DNA]</scope>
    <source>
        <strain evidence="1 2">JCM 16370</strain>
    </source>
</reference>
<sequence>MLFAMAMDGESLDGALACGCLWLDGVRNPPVPGRGFAEAVVADDGVAPLPDPAGRLVTAREPPRGPNLFVFAAFASCWLDEVPEPPVSPSPVSADATPLPVVTAVMT</sequence>
<dbReference type="RefSeq" id="WP_125477372.1">
    <property type="nucleotide sequence ID" value="NZ_BAAAVX010000004.1"/>
</dbReference>
<evidence type="ECO:0000313" key="2">
    <source>
        <dbReference type="Proteomes" id="UP000825367"/>
    </source>
</evidence>
<name>A0ABX8VIX6_9MYCO</name>
<protein>
    <submittedName>
        <fullName evidence="1">Uncharacterized protein</fullName>
    </submittedName>
</protein>
<gene>
    <name evidence="1" type="ORF">K0O64_02600</name>
</gene>
<keyword evidence="2" id="KW-1185">Reference proteome</keyword>
<proteinExistence type="predicted"/>
<organism evidence="1 2">
    <name type="scientific">Mycolicibacterium pallens</name>
    <dbReference type="NCBI Taxonomy" id="370524"/>
    <lineage>
        <taxon>Bacteria</taxon>
        <taxon>Bacillati</taxon>
        <taxon>Actinomycetota</taxon>
        <taxon>Actinomycetes</taxon>
        <taxon>Mycobacteriales</taxon>
        <taxon>Mycobacteriaceae</taxon>
        <taxon>Mycolicibacterium</taxon>
    </lineage>
</organism>
<accession>A0ABX8VIX6</accession>
<evidence type="ECO:0000313" key="1">
    <source>
        <dbReference type="EMBL" id="QYL17487.1"/>
    </source>
</evidence>
<dbReference type="Proteomes" id="UP000825367">
    <property type="component" value="Chromosome"/>
</dbReference>